<gene>
    <name evidence="1" type="ORF">BDN70DRAFT_935458</name>
</gene>
<name>A0A9P5YY21_9AGAR</name>
<dbReference type="EMBL" id="MU155312">
    <property type="protein sequence ID" value="KAF9475966.1"/>
    <property type="molecule type" value="Genomic_DNA"/>
</dbReference>
<evidence type="ECO:0008006" key="3">
    <source>
        <dbReference type="Google" id="ProtNLM"/>
    </source>
</evidence>
<evidence type="ECO:0000313" key="1">
    <source>
        <dbReference type="EMBL" id="KAF9475966.1"/>
    </source>
</evidence>
<accession>A0A9P5YY21</accession>
<sequence>MSVNALPSELISLIVEYLEKDRESLKSAALVSPSFLPVCRSYLFKQLCISSFNPVFDYQCSAWSDIVQRSAEVLQYIRILEIGPPLPQARSLWSTYAAHQNMPVGIRPSINDPRLKSIVSGIKRPRSATFRFQLSQWQSILPGMRTAIRSLISQEMLTSLSIEDVNDFPLNILRDCKNLLHLTLISVHPSPSASRRSTSDVRHRGQGTIAGYLQTLTLMTSDKCIEDFVYVLASSLGLRRLRKLAINMGHMNSANVLHDLSRASPNLRSVTLRLLHQWAYDFYNSDDFPKVENLFISVSYNRHLRPIQALASFLSKFKSQNALEELTVLFRLDVPQLEHENNSQWLERICNNHDWKLVEEQCVVSGRFSALRKITIAFRPKDVKNFMSTYLAATMPVFLVSLMPKLSALTSPTIEFCEDQFEGHQYAW</sequence>
<comment type="caution">
    <text evidence="1">The sequence shown here is derived from an EMBL/GenBank/DDBJ whole genome shotgun (WGS) entry which is preliminary data.</text>
</comment>
<reference evidence="1" key="1">
    <citation type="submission" date="2020-11" db="EMBL/GenBank/DDBJ databases">
        <authorList>
            <consortium name="DOE Joint Genome Institute"/>
            <person name="Ahrendt S."/>
            <person name="Riley R."/>
            <person name="Andreopoulos W."/>
            <person name="Labutti K."/>
            <person name="Pangilinan J."/>
            <person name="Ruiz-Duenas F.J."/>
            <person name="Barrasa J.M."/>
            <person name="Sanchez-Garcia M."/>
            <person name="Camarero S."/>
            <person name="Miyauchi S."/>
            <person name="Serrano A."/>
            <person name="Linde D."/>
            <person name="Babiker R."/>
            <person name="Drula E."/>
            <person name="Ayuso-Fernandez I."/>
            <person name="Pacheco R."/>
            <person name="Padilla G."/>
            <person name="Ferreira P."/>
            <person name="Barriuso J."/>
            <person name="Kellner H."/>
            <person name="Castanera R."/>
            <person name="Alfaro M."/>
            <person name="Ramirez L."/>
            <person name="Pisabarro A.G."/>
            <person name="Kuo A."/>
            <person name="Tritt A."/>
            <person name="Lipzen A."/>
            <person name="He G."/>
            <person name="Yan M."/>
            <person name="Ng V."/>
            <person name="Cullen D."/>
            <person name="Martin F."/>
            <person name="Rosso M.-N."/>
            <person name="Henrissat B."/>
            <person name="Hibbett D."/>
            <person name="Martinez A.T."/>
            <person name="Grigoriev I.V."/>
        </authorList>
    </citation>
    <scope>NUCLEOTIDE SEQUENCE</scope>
    <source>
        <strain evidence="1">CIRM-BRFM 674</strain>
    </source>
</reference>
<organism evidence="1 2">
    <name type="scientific">Pholiota conissans</name>
    <dbReference type="NCBI Taxonomy" id="109636"/>
    <lineage>
        <taxon>Eukaryota</taxon>
        <taxon>Fungi</taxon>
        <taxon>Dikarya</taxon>
        <taxon>Basidiomycota</taxon>
        <taxon>Agaricomycotina</taxon>
        <taxon>Agaricomycetes</taxon>
        <taxon>Agaricomycetidae</taxon>
        <taxon>Agaricales</taxon>
        <taxon>Agaricineae</taxon>
        <taxon>Strophariaceae</taxon>
        <taxon>Pholiota</taxon>
    </lineage>
</organism>
<evidence type="ECO:0000313" key="2">
    <source>
        <dbReference type="Proteomes" id="UP000807469"/>
    </source>
</evidence>
<dbReference type="AlphaFoldDB" id="A0A9P5YY21"/>
<keyword evidence="2" id="KW-1185">Reference proteome</keyword>
<dbReference type="Proteomes" id="UP000807469">
    <property type="component" value="Unassembled WGS sequence"/>
</dbReference>
<proteinExistence type="predicted"/>
<dbReference type="OrthoDB" id="2745898at2759"/>
<protein>
    <recommendedName>
        <fullName evidence="3">F-box domain-containing protein</fullName>
    </recommendedName>
</protein>